<reference evidence="2 3" key="1">
    <citation type="submission" date="2018-02" db="EMBL/GenBank/DDBJ databases">
        <title>Complete genome sequence of Agrobacterium tumefaciens 1D1609.</title>
        <authorList>
            <person name="Cho S.-T."/>
            <person name="Haryono M."/>
            <person name="Chang H.-H."/>
            <person name="Santos M.N."/>
            <person name="Lai E.-M."/>
            <person name="Kuo C.-H."/>
        </authorList>
    </citation>
    <scope>NUCLEOTIDE SEQUENCE [LARGE SCALE GENOMIC DNA]</scope>
    <source>
        <strain evidence="2 3">1D1609</strain>
    </source>
</reference>
<dbReference type="Proteomes" id="UP000237717">
    <property type="component" value="Chromosome I"/>
</dbReference>
<feature type="compositionally biased region" description="Polar residues" evidence="1">
    <location>
        <begin position="18"/>
        <end position="28"/>
    </location>
</feature>
<dbReference type="EMBL" id="CP026924">
    <property type="protein sequence ID" value="AVH40604.1"/>
    <property type="molecule type" value="Genomic_DNA"/>
</dbReference>
<accession>A0A2L2L8C9</accession>
<protein>
    <submittedName>
        <fullName evidence="2">Uncharacterized protein</fullName>
    </submittedName>
</protein>
<dbReference type="AlphaFoldDB" id="A0A2L2L8C9"/>
<feature type="region of interest" description="Disordered" evidence="1">
    <location>
        <begin position="17"/>
        <end position="66"/>
    </location>
</feature>
<sequence>MTVLNIGGRRVTVDDSFKSLSPEQQSATVEEIAKTLGASSSADQAQPAQPAQPTVKAMVEKPDDPRDSFMGKVDSFVRGAADTLSFGLADEAAAAGDALFNPVFGTGRDGGSFADRYNANLDAQRATDAADSKDRFGYRLAGQIGGGVTGGVGLAKGGLSATANAVERGANLANVAKASALEGSILGSAQGFGSGEEGFLNRLASATKGGVGGLAIGGVSPYAIAGGGSFLRSLASPITSRIRPDASANRAIGTALQRSGKSPEEIESIMRLAIDDGQGEYALVDALGHSGQRMLSAVARTPNDARQEVVGQLLTRQAGQGDRLANAIAEGFNATDTAAQRAASLTAARDAEANALYSTARREAGAVNVTPILEHIDETIRPGVNQIVSPRDRIANDSIEGALARVRSMLSDGNSQVTDFNTLFRAKLDLDDMIARSDAQGAGNRAFALNQVKRLVDTALEDASPAFRTANDTFRTRSGVIDAVAEGSAATSGRQRAADTVERFSQMTPDEQAAFRAGYADPLIARVESAAGSPTTNKARSLNTPKNREEFQAIASPEQADQLGRRIGREQRMFETLNQATGGSRTADNLADMDDIANFDPAVLTNLFSGGWKAAAIGAVTRALNEGKGLPPRVIEKVGRSLMTTDPEHARRLLTVAASTKMDDAMKRGMATAILNTLSTAGTGRLPGGGAPRAPLELNVPVPVR</sequence>
<gene>
    <name evidence="2" type="ORF">At1D1609_05520</name>
</gene>
<evidence type="ECO:0000313" key="3">
    <source>
        <dbReference type="Proteomes" id="UP000237717"/>
    </source>
</evidence>
<organism evidence="2 3">
    <name type="scientific">Agrobacterium tumefaciens</name>
    <dbReference type="NCBI Taxonomy" id="358"/>
    <lineage>
        <taxon>Bacteria</taxon>
        <taxon>Pseudomonadati</taxon>
        <taxon>Pseudomonadota</taxon>
        <taxon>Alphaproteobacteria</taxon>
        <taxon>Hyphomicrobiales</taxon>
        <taxon>Rhizobiaceae</taxon>
        <taxon>Rhizobium/Agrobacterium group</taxon>
        <taxon>Agrobacterium</taxon>
        <taxon>Agrobacterium tumefaciens complex</taxon>
    </lineage>
</organism>
<name>A0A2L2L8C9_AGRTU</name>
<evidence type="ECO:0000313" key="2">
    <source>
        <dbReference type="EMBL" id="AVH40604.1"/>
    </source>
</evidence>
<evidence type="ECO:0000256" key="1">
    <source>
        <dbReference type="SAM" id="MobiDB-lite"/>
    </source>
</evidence>
<proteinExistence type="predicted"/>
<feature type="compositionally biased region" description="Low complexity" evidence="1">
    <location>
        <begin position="38"/>
        <end position="53"/>
    </location>
</feature>